<dbReference type="OMA" id="VQFVYRQ"/>
<feature type="region of interest" description="Disordered" evidence="1">
    <location>
        <begin position="191"/>
        <end position="245"/>
    </location>
</feature>
<dbReference type="EMBL" id="MCGN01000013">
    <property type="protein sequence ID" value="ORY89871.1"/>
    <property type="molecule type" value="Genomic_DNA"/>
</dbReference>
<dbReference type="Proteomes" id="UP000242180">
    <property type="component" value="Unassembled WGS sequence"/>
</dbReference>
<protein>
    <submittedName>
        <fullName evidence="2">Uncharacterized protein</fullName>
    </submittedName>
</protein>
<evidence type="ECO:0000256" key="1">
    <source>
        <dbReference type="SAM" id="MobiDB-lite"/>
    </source>
</evidence>
<organism evidence="2 3">
    <name type="scientific">Syncephalastrum racemosum</name>
    <name type="common">Filamentous fungus</name>
    <dbReference type="NCBI Taxonomy" id="13706"/>
    <lineage>
        <taxon>Eukaryota</taxon>
        <taxon>Fungi</taxon>
        <taxon>Fungi incertae sedis</taxon>
        <taxon>Mucoromycota</taxon>
        <taxon>Mucoromycotina</taxon>
        <taxon>Mucoromycetes</taxon>
        <taxon>Mucorales</taxon>
        <taxon>Syncephalastraceae</taxon>
        <taxon>Syncephalastrum</taxon>
    </lineage>
</organism>
<feature type="region of interest" description="Disordered" evidence="1">
    <location>
        <begin position="92"/>
        <end position="147"/>
    </location>
</feature>
<feature type="region of interest" description="Disordered" evidence="1">
    <location>
        <begin position="362"/>
        <end position="382"/>
    </location>
</feature>
<dbReference type="AlphaFoldDB" id="A0A1X2GZA4"/>
<dbReference type="InParanoid" id="A0A1X2GZA4"/>
<evidence type="ECO:0000313" key="2">
    <source>
        <dbReference type="EMBL" id="ORY89871.1"/>
    </source>
</evidence>
<reference evidence="2 3" key="1">
    <citation type="submission" date="2016-07" db="EMBL/GenBank/DDBJ databases">
        <title>Pervasive Adenine N6-methylation of Active Genes in Fungi.</title>
        <authorList>
            <consortium name="DOE Joint Genome Institute"/>
            <person name="Mondo S.J."/>
            <person name="Dannebaum R.O."/>
            <person name="Kuo R.C."/>
            <person name="Labutti K."/>
            <person name="Haridas S."/>
            <person name="Kuo A."/>
            <person name="Salamov A."/>
            <person name="Ahrendt S.R."/>
            <person name="Lipzen A."/>
            <person name="Sullivan W."/>
            <person name="Andreopoulos W.B."/>
            <person name="Clum A."/>
            <person name="Lindquist E."/>
            <person name="Daum C."/>
            <person name="Ramamoorthy G.K."/>
            <person name="Gryganskyi A."/>
            <person name="Culley D."/>
            <person name="Magnuson J.K."/>
            <person name="James T.Y."/>
            <person name="O'Malley M.A."/>
            <person name="Stajich J.E."/>
            <person name="Spatafora J.W."/>
            <person name="Visel A."/>
            <person name="Grigoriev I.V."/>
        </authorList>
    </citation>
    <scope>NUCLEOTIDE SEQUENCE [LARGE SCALE GENOMIC DNA]</scope>
    <source>
        <strain evidence="2 3">NRRL 2496</strain>
    </source>
</reference>
<comment type="caution">
    <text evidence="2">The sequence shown here is derived from an EMBL/GenBank/DDBJ whole genome shotgun (WGS) entry which is preliminary data.</text>
</comment>
<accession>A0A1X2GZA4</accession>
<feature type="compositionally biased region" description="Basic and acidic residues" evidence="1">
    <location>
        <begin position="222"/>
        <end position="231"/>
    </location>
</feature>
<keyword evidence="3" id="KW-1185">Reference proteome</keyword>
<sequence>MSYYPTSPQQHRRRRSSAPQESPYHPRQSRHTGGSSGNNSSNNNGKRRSSAGQVWYPYHHDLPLPANDDEYYYEEHPSLHHASYYNGPAAVEDEPEWYDPAPHSVPHPYRPRQQQQQQRQAVAAATAAAAAVPPPPIYDEYYHEDDPQPLRDREQVEDEDEEDAVSPQEQLAAENAIRNRVLAFQDSIDLSLPKSSRSPSDDELSSTARPSSSGPSNAPLLPHEEQEERQRQQQQHILADAHVREVDPRTRKRRFSFGNLMKRITPKKLIKMRTHASIAPQRNIQTIASTGPTGDVLSEQQQQEIINKLVCRDTLHPPRTYSPAAAMITGLDCIWVFRLVQDRHHDMDVWTGFDMANQTLLSQKQHQHQHQHQQSSSSSAEGEGIEIFDSHIRQGQLPVLVIPERQLGYFPLDMTGNQIGTLQIACLPNNNEVQFVYRQQQQQHASRF</sequence>
<dbReference type="OrthoDB" id="2280317at2759"/>
<feature type="region of interest" description="Disordered" evidence="1">
    <location>
        <begin position="1"/>
        <end position="69"/>
    </location>
</feature>
<name>A0A1X2GZA4_SYNRA</name>
<feature type="compositionally biased region" description="Low complexity" evidence="1">
    <location>
        <begin position="111"/>
        <end position="131"/>
    </location>
</feature>
<feature type="compositionally biased region" description="Low complexity" evidence="1">
    <location>
        <begin position="205"/>
        <end position="216"/>
    </location>
</feature>
<gene>
    <name evidence="2" type="ORF">BCR43DRAFT_499623</name>
</gene>
<evidence type="ECO:0000313" key="3">
    <source>
        <dbReference type="Proteomes" id="UP000242180"/>
    </source>
</evidence>
<proteinExistence type="predicted"/>